<evidence type="ECO:0000256" key="2">
    <source>
        <dbReference type="ARBA" id="ARBA00022679"/>
    </source>
</evidence>
<protein>
    <submittedName>
        <fullName evidence="7">Site-specific DNA-methyltransferase</fullName>
    </submittedName>
</protein>
<organism evidence="7 8">
    <name type="scientific">Intestinibacter bartlettii</name>
    <dbReference type="NCBI Taxonomy" id="261299"/>
    <lineage>
        <taxon>Bacteria</taxon>
        <taxon>Bacillati</taxon>
        <taxon>Bacillota</taxon>
        <taxon>Clostridia</taxon>
        <taxon>Peptostreptococcales</taxon>
        <taxon>Peptostreptococcaceae</taxon>
        <taxon>Intestinibacter</taxon>
    </lineage>
</organism>
<dbReference type="EMBL" id="JAHLOQ010000005">
    <property type="protein sequence ID" value="MBU5335456.1"/>
    <property type="molecule type" value="Genomic_DNA"/>
</dbReference>
<keyword evidence="8" id="KW-1185">Reference proteome</keyword>
<feature type="domain" description="DNA methylase N-4/N-6" evidence="6">
    <location>
        <begin position="111"/>
        <end position="448"/>
    </location>
</feature>
<dbReference type="RefSeq" id="WP_216568585.1">
    <property type="nucleotide sequence ID" value="NZ_JAHLOQ010000005.1"/>
</dbReference>
<evidence type="ECO:0000256" key="4">
    <source>
        <dbReference type="ARBA" id="ARBA00022747"/>
    </source>
</evidence>
<keyword evidence="3" id="KW-0949">S-adenosyl-L-methionine</keyword>
<sequence length="645" mass="74377">MLGLAGESLNLKEYNLEKMKELFPEVFEEGKIDFDKLRLILGDEVEDNEERYEFTWHGKNNAIRIAQTPSTGTLIPDKESSKNWDDTENIYIEGDNLEVLKLLQKSYFGKVKMIYIDPPYNTGDDFVYHDNFRDNIANYKEITNQSTRANPETNGRYHTDWLNMMYPRLKLARNLLSEDGVIFISIDDNEVENLKKIANEIMGEENFICQLVWEKKKKGAFLNKHFINIKEYILVFAKSSSIFAGLFGEINERSETYPCIKTTNARGIRTIKSGTISKYKDKDYTLPPNTRISSGNMELIYLDELVIKNGYIEKDVRIDSNWIYTQESLDKFSKEGLLYITQDLYVRRVVEDDRIKKLKDLLLRVGVNNISSSQYIYNNNLNENGWGTNEDANLELHNIFGIQYLFDFSKPSKLISKLIQSLYGEKDIIILDFFSGSSTTAHATIQLNCMDNGKRKFIMVQLPEKTKEDTEAYKAGYKNICEIGKERIRRAGDKIVSENKDKEGIENLDIGFKVFKLDSSNLKSWDSSIDNLEQNLLDMESNLKKDRTNEDLLYEILLKSGVELTAKIEEIKVGYNTLYNIGQGALLACLDDKITQDVIDEIPKHRSPFMDTKVIFKEAGFMSDAAKINAVQNLKQFKIEDVRSV</sequence>
<gene>
    <name evidence="7" type="ORF">KQI20_03295</name>
</gene>
<dbReference type="PROSITE" id="PS00092">
    <property type="entry name" value="N6_MTASE"/>
    <property type="match status" value="1"/>
</dbReference>
<evidence type="ECO:0000259" key="6">
    <source>
        <dbReference type="Pfam" id="PF01555"/>
    </source>
</evidence>
<evidence type="ECO:0000313" key="7">
    <source>
        <dbReference type="EMBL" id="MBU5335456.1"/>
    </source>
</evidence>
<dbReference type="InterPro" id="IPR002052">
    <property type="entry name" value="DNA_methylase_N6_adenine_CS"/>
</dbReference>
<evidence type="ECO:0000313" key="8">
    <source>
        <dbReference type="Proteomes" id="UP001196301"/>
    </source>
</evidence>
<feature type="coiled-coil region" evidence="5">
    <location>
        <begin position="522"/>
        <end position="549"/>
    </location>
</feature>
<keyword evidence="5" id="KW-0175">Coiled coil</keyword>
<evidence type="ECO:0000256" key="3">
    <source>
        <dbReference type="ARBA" id="ARBA00022691"/>
    </source>
</evidence>
<accession>A0ABS6DUG5</accession>
<keyword evidence="4" id="KW-0680">Restriction system</keyword>
<proteinExistence type="predicted"/>
<dbReference type="Proteomes" id="UP001196301">
    <property type="component" value="Unassembled WGS sequence"/>
</dbReference>
<evidence type="ECO:0000256" key="1">
    <source>
        <dbReference type="ARBA" id="ARBA00022603"/>
    </source>
</evidence>
<keyword evidence="2" id="KW-0808">Transferase</keyword>
<keyword evidence="1" id="KW-0489">Methyltransferase</keyword>
<dbReference type="InterPro" id="IPR002941">
    <property type="entry name" value="DNA_methylase_N4/N6"/>
</dbReference>
<dbReference type="InterPro" id="IPR002295">
    <property type="entry name" value="N4/N6-MTase_EcoPI_Mod-like"/>
</dbReference>
<dbReference type="Pfam" id="PF01555">
    <property type="entry name" value="N6_N4_Mtase"/>
    <property type="match status" value="1"/>
</dbReference>
<comment type="caution">
    <text evidence="7">The sequence shown here is derived from an EMBL/GenBank/DDBJ whole genome shotgun (WGS) entry which is preliminary data.</text>
</comment>
<evidence type="ECO:0000256" key="5">
    <source>
        <dbReference type="SAM" id="Coils"/>
    </source>
</evidence>
<reference evidence="7 8" key="1">
    <citation type="submission" date="2021-06" db="EMBL/GenBank/DDBJ databases">
        <authorList>
            <person name="Sun Q."/>
            <person name="Li D."/>
        </authorList>
    </citation>
    <scope>NUCLEOTIDE SEQUENCE [LARGE SCALE GENOMIC DNA]</scope>
    <source>
        <strain evidence="7 8">N19</strain>
    </source>
</reference>
<dbReference type="PIRSF" id="PIRSF015855">
    <property type="entry name" value="TypeIII_Mtase_mKpnI"/>
    <property type="match status" value="1"/>
</dbReference>
<name>A0ABS6DUG5_9FIRM</name>